<dbReference type="GO" id="GO:0006508">
    <property type="term" value="P:proteolysis"/>
    <property type="evidence" value="ECO:0007669"/>
    <property type="project" value="UniProtKB-KW"/>
</dbReference>
<dbReference type="InterPro" id="IPR029045">
    <property type="entry name" value="ClpP/crotonase-like_dom_sf"/>
</dbReference>
<dbReference type="PROSITE" id="PS50106">
    <property type="entry name" value="PDZ"/>
    <property type="match status" value="1"/>
</dbReference>
<dbReference type="InterPro" id="IPR036034">
    <property type="entry name" value="PDZ_sf"/>
</dbReference>
<dbReference type="Gene3D" id="3.90.226.10">
    <property type="entry name" value="2-enoyl-CoA Hydratase, Chain A, domain 1"/>
    <property type="match status" value="1"/>
</dbReference>
<dbReference type="GO" id="GO:0030288">
    <property type="term" value="C:outer membrane-bounded periplasmic space"/>
    <property type="evidence" value="ECO:0007669"/>
    <property type="project" value="TreeGrafter"/>
</dbReference>
<dbReference type="InterPro" id="IPR001478">
    <property type="entry name" value="PDZ"/>
</dbReference>
<keyword evidence="4 5" id="KW-0720">Serine protease</keyword>
<dbReference type="Pfam" id="PF22694">
    <property type="entry name" value="CtpB_N-like"/>
    <property type="match status" value="1"/>
</dbReference>
<dbReference type="SUPFAM" id="SSF52096">
    <property type="entry name" value="ClpP/crotonase"/>
    <property type="match status" value="1"/>
</dbReference>
<comment type="caution">
    <text evidence="7">The sequence shown here is derived from an EMBL/GenBank/DDBJ whole genome shotgun (WGS) entry which is preliminary data.</text>
</comment>
<dbReference type="SMART" id="SM00228">
    <property type="entry name" value="PDZ"/>
    <property type="match status" value="1"/>
</dbReference>
<dbReference type="CDD" id="cd06782">
    <property type="entry name" value="cpPDZ_CPP-like"/>
    <property type="match status" value="1"/>
</dbReference>
<organism evidence="7 8">
    <name type="scientific">Candidatus Amesbacteria bacterium RIFCSPHIGHO2_01_FULL_48_32b</name>
    <dbReference type="NCBI Taxonomy" id="1797253"/>
    <lineage>
        <taxon>Bacteria</taxon>
        <taxon>Candidatus Amesiibacteriota</taxon>
    </lineage>
</organism>
<evidence type="ECO:0000256" key="3">
    <source>
        <dbReference type="ARBA" id="ARBA00022801"/>
    </source>
</evidence>
<dbReference type="PANTHER" id="PTHR32060">
    <property type="entry name" value="TAIL-SPECIFIC PROTEASE"/>
    <property type="match status" value="1"/>
</dbReference>
<dbReference type="NCBIfam" id="TIGR00225">
    <property type="entry name" value="prc"/>
    <property type="match status" value="1"/>
</dbReference>
<dbReference type="Proteomes" id="UP000178176">
    <property type="component" value="Unassembled WGS sequence"/>
</dbReference>
<feature type="domain" description="PDZ" evidence="6">
    <location>
        <begin position="102"/>
        <end position="184"/>
    </location>
</feature>
<accession>A0A1F4YCU8</accession>
<dbReference type="Pfam" id="PF03572">
    <property type="entry name" value="Peptidase_S41"/>
    <property type="match status" value="1"/>
</dbReference>
<dbReference type="GO" id="GO:0004175">
    <property type="term" value="F:endopeptidase activity"/>
    <property type="evidence" value="ECO:0007669"/>
    <property type="project" value="TreeGrafter"/>
</dbReference>
<dbReference type="Gene3D" id="3.30.750.44">
    <property type="match status" value="1"/>
</dbReference>
<dbReference type="SUPFAM" id="SSF50156">
    <property type="entry name" value="PDZ domain-like"/>
    <property type="match status" value="1"/>
</dbReference>
<evidence type="ECO:0000259" key="6">
    <source>
        <dbReference type="PROSITE" id="PS50106"/>
    </source>
</evidence>
<dbReference type="EMBL" id="MEXH01000028">
    <property type="protein sequence ID" value="OGC91810.1"/>
    <property type="molecule type" value="Genomic_DNA"/>
</dbReference>
<evidence type="ECO:0000313" key="8">
    <source>
        <dbReference type="Proteomes" id="UP000178176"/>
    </source>
</evidence>
<evidence type="ECO:0000256" key="1">
    <source>
        <dbReference type="ARBA" id="ARBA00009179"/>
    </source>
</evidence>
<evidence type="ECO:0000256" key="5">
    <source>
        <dbReference type="RuleBase" id="RU004404"/>
    </source>
</evidence>
<evidence type="ECO:0000256" key="4">
    <source>
        <dbReference type="ARBA" id="ARBA00022825"/>
    </source>
</evidence>
<dbReference type="Gene3D" id="2.30.42.10">
    <property type="match status" value="1"/>
</dbReference>
<dbReference type="GO" id="GO:0007165">
    <property type="term" value="P:signal transduction"/>
    <property type="evidence" value="ECO:0007669"/>
    <property type="project" value="TreeGrafter"/>
</dbReference>
<keyword evidence="3 5" id="KW-0378">Hydrolase</keyword>
<dbReference type="InterPro" id="IPR005151">
    <property type="entry name" value="Tail-specific_protease"/>
</dbReference>
<dbReference type="FunFam" id="2.30.42.10:FF:000063">
    <property type="entry name" value="Peptidase, S41 family"/>
    <property type="match status" value="1"/>
</dbReference>
<sequence length="422" mass="46196">MKDTMKLRSWLLAVTLMVVSGTVGFELGEQKLRISFRNWKPAVVYNQTAPVDTSGAKADFSHFWVVWDKLSAEYVDKSALVPEKMVDGAISGMVAAAGDPYTVYLPPQQNKEAKEDLGGSFEGVGIQLGFKDGKLAVVSPLEGMPAVRAGVRAGDYIVHIKDDKKKVDRDTDGMSLPEAVRLIRGEKGTRVELTLFREGGKDTFKVNLERDTIVVKSVELQMLETGEEKVGWIKLNRFGDRTQEEWAGVVGQLASMQAEQLRGVVLDLRNNPGGYLEGAVWIAGEFLPAGKIVVSQQYGDGTKIDEKVKRNGQLLKQSVVVIVNKGSASAAEILAGALQDHGRVEVTGEQSFGKGSVQQPDDFPNGSGLHVTIARWLRPNGEWIDKKGITPDFEVKWEPDENASDSGDWKSDLQLVKAVEIL</sequence>
<evidence type="ECO:0000256" key="2">
    <source>
        <dbReference type="ARBA" id="ARBA00022670"/>
    </source>
</evidence>
<protein>
    <recommendedName>
        <fullName evidence="6">PDZ domain-containing protein</fullName>
    </recommendedName>
</protein>
<comment type="similarity">
    <text evidence="1 5">Belongs to the peptidase S41A family.</text>
</comment>
<dbReference type="InterPro" id="IPR004447">
    <property type="entry name" value="Peptidase_S41A"/>
</dbReference>
<dbReference type="AlphaFoldDB" id="A0A1F4YCU8"/>
<dbReference type="SMART" id="SM00245">
    <property type="entry name" value="TSPc"/>
    <property type="match status" value="1"/>
</dbReference>
<dbReference type="InterPro" id="IPR055210">
    <property type="entry name" value="CtpA/B_N"/>
</dbReference>
<keyword evidence="2 5" id="KW-0645">Protease</keyword>
<reference evidence="7 8" key="1">
    <citation type="journal article" date="2016" name="Nat. Commun.">
        <title>Thousands of microbial genomes shed light on interconnected biogeochemical processes in an aquifer system.</title>
        <authorList>
            <person name="Anantharaman K."/>
            <person name="Brown C.T."/>
            <person name="Hug L.A."/>
            <person name="Sharon I."/>
            <person name="Castelle C.J."/>
            <person name="Probst A.J."/>
            <person name="Thomas B.C."/>
            <person name="Singh A."/>
            <person name="Wilkins M.J."/>
            <person name="Karaoz U."/>
            <person name="Brodie E.L."/>
            <person name="Williams K.H."/>
            <person name="Hubbard S.S."/>
            <person name="Banfield J.F."/>
        </authorList>
    </citation>
    <scope>NUCLEOTIDE SEQUENCE [LARGE SCALE GENOMIC DNA]</scope>
</reference>
<dbReference type="CDD" id="cd07560">
    <property type="entry name" value="Peptidase_S41_CPP"/>
    <property type="match status" value="1"/>
</dbReference>
<dbReference type="Pfam" id="PF13180">
    <property type="entry name" value="PDZ_2"/>
    <property type="match status" value="1"/>
</dbReference>
<dbReference type="GO" id="GO:0008236">
    <property type="term" value="F:serine-type peptidase activity"/>
    <property type="evidence" value="ECO:0007669"/>
    <property type="project" value="UniProtKB-KW"/>
</dbReference>
<evidence type="ECO:0000313" key="7">
    <source>
        <dbReference type="EMBL" id="OGC91810.1"/>
    </source>
</evidence>
<gene>
    <name evidence="7" type="ORF">A2876_04580</name>
</gene>
<dbReference type="PANTHER" id="PTHR32060:SF30">
    <property type="entry name" value="CARBOXY-TERMINAL PROCESSING PROTEASE CTPA"/>
    <property type="match status" value="1"/>
</dbReference>
<proteinExistence type="inferred from homology"/>
<name>A0A1F4YCU8_9BACT</name>